<name>A0ABV4MQY0_9VIBR</name>
<organism evidence="2 3">
    <name type="scientific">Vibrio pomeroyi</name>
    <dbReference type="NCBI Taxonomy" id="198832"/>
    <lineage>
        <taxon>Bacteria</taxon>
        <taxon>Pseudomonadati</taxon>
        <taxon>Pseudomonadota</taxon>
        <taxon>Gammaproteobacteria</taxon>
        <taxon>Vibrionales</taxon>
        <taxon>Vibrionaceae</taxon>
        <taxon>Vibrio</taxon>
    </lineage>
</organism>
<keyword evidence="3" id="KW-1185">Reference proteome</keyword>
<evidence type="ECO:0000313" key="2">
    <source>
        <dbReference type="EMBL" id="MEZ8719552.1"/>
    </source>
</evidence>
<dbReference type="Proteomes" id="UP001570071">
    <property type="component" value="Unassembled WGS sequence"/>
</dbReference>
<gene>
    <name evidence="2" type="ORF">AB6D66_00640</name>
</gene>
<comment type="caution">
    <text evidence="2">The sequence shown here is derived from an EMBL/GenBank/DDBJ whole genome shotgun (WGS) entry which is preliminary data.</text>
</comment>
<protein>
    <recommendedName>
        <fullName evidence="4">ATPase</fullName>
    </recommendedName>
</protein>
<evidence type="ECO:0000313" key="3">
    <source>
        <dbReference type="Proteomes" id="UP001570071"/>
    </source>
</evidence>
<feature type="region of interest" description="Disordered" evidence="1">
    <location>
        <begin position="419"/>
        <end position="451"/>
    </location>
</feature>
<sequence length="451" mass="49965">MKHLKTAIAIGLLASMAGCQSTSKPETHETVTNVEQVSAIGSYESIKADQDKWADVMANVADLKLYSSTAYGELVDAWEDTVEVFDEMEADPTITTDSYSIFSSGSYADKHNELLADVVKWHTKLTDLKETADRELKDSREQIDYLATIEADKVFPHDYKSVYSAYKRLFEYIADNELPKAQEAQIKFLAKAKTLEEKVVLKKYISPLKLRLSVQRKSSLHTVAPISYAKAKGELAKSELIVKANTRDLEIITKAVADTEFKLDHVVSVANEVRYLSKVKNGKFESVVLRYEAKILLLSKMLSDADYRDVALMDQIGKIIEDVEQQHVDADGLKSEGSIELAKLMAANEGLKSKLSEAMTKSVSDDADNSALKAQLTREQEHSEQLAQLLKSFQTAQPIAANEAQKEPVKVSVLEEVEAKDKTSVQAEAPVQVEAKSPTKAAKLAKPVTQD</sequence>
<accession>A0ABV4MQY0</accession>
<proteinExistence type="predicted"/>
<dbReference type="RefSeq" id="WP_269337326.1">
    <property type="nucleotide sequence ID" value="NZ_JBFSSG010000001.1"/>
</dbReference>
<evidence type="ECO:0008006" key="4">
    <source>
        <dbReference type="Google" id="ProtNLM"/>
    </source>
</evidence>
<dbReference type="PROSITE" id="PS51257">
    <property type="entry name" value="PROKAR_LIPOPROTEIN"/>
    <property type="match status" value="1"/>
</dbReference>
<evidence type="ECO:0000256" key="1">
    <source>
        <dbReference type="SAM" id="MobiDB-lite"/>
    </source>
</evidence>
<reference evidence="2 3" key="1">
    <citation type="journal article" date="2024" name="ISME J.">
        <title>Tailless and filamentous prophages are predominant in marine Vibrio.</title>
        <authorList>
            <person name="Steensen K."/>
            <person name="Seneca J."/>
            <person name="Bartlau N."/>
            <person name="Yu X.A."/>
            <person name="Hussain F.A."/>
            <person name="Polz M.F."/>
        </authorList>
    </citation>
    <scope>NUCLEOTIDE SEQUENCE [LARGE SCALE GENOMIC DNA]</scope>
    <source>
        <strain evidence="2 3">10N.239.312.F12</strain>
    </source>
</reference>
<dbReference type="EMBL" id="JBFSSG010000001">
    <property type="protein sequence ID" value="MEZ8719552.1"/>
    <property type="molecule type" value="Genomic_DNA"/>
</dbReference>